<dbReference type="GO" id="GO:0009421">
    <property type="term" value="C:bacterial-type flagellum filament cap"/>
    <property type="evidence" value="ECO:0007669"/>
    <property type="project" value="InterPro"/>
</dbReference>
<dbReference type="InterPro" id="IPR040026">
    <property type="entry name" value="FliD"/>
</dbReference>
<dbReference type="Pfam" id="PF02465">
    <property type="entry name" value="FliD_N"/>
    <property type="match status" value="1"/>
</dbReference>
<dbReference type="PANTHER" id="PTHR30288">
    <property type="entry name" value="FLAGELLAR CAP/ASSEMBLY PROTEIN FLID"/>
    <property type="match status" value="1"/>
</dbReference>
<dbReference type="PANTHER" id="PTHR30288:SF0">
    <property type="entry name" value="FLAGELLAR HOOK-ASSOCIATED PROTEIN 2"/>
    <property type="match status" value="1"/>
</dbReference>
<keyword evidence="8" id="KW-0966">Cell projection</keyword>
<accession>A0A1G7ND70</accession>
<comment type="similarity">
    <text evidence="1 5">Belongs to the FliD family.</text>
</comment>
<keyword evidence="8" id="KW-0282">Flagellum</keyword>
<evidence type="ECO:0000313" key="8">
    <source>
        <dbReference type="EMBL" id="SDF72045.1"/>
    </source>
</evidence>
<organism evidence="8 9">
    <name type="scientific">Thermoanaerobacter thermohydrosulfuricus</name>
    <name type="common">Clostridium thermohydrosulfuricum</name>
    <dbReference type="NCBI Taxonomy" id="1516"/>
    <lineage>
        <taxon>Bacteria</taxon>
        <taxon>Bacillati</taxon>
        <taxon>Bacillota</taxon>
        <taxon>Clostridia</taxon>
        <taxon>Thermoanaerobacterales</taxon>
        <taxon>Thermoanaerobacteraceae</taxon>
        <taxon>Thermoanaerobacter</taxon>
    </lineage>
</organism>
<comment type="subunit">
    <text evidence="2 5">Homopentamer.</text>
</comment>
<dbReference type="InterPro" id="IPR003481">
    <property type="entry name" value="FliD_N"/>
</dbReference>
<comment type="subcellular location">
    <subcellularLocation>
        <location evidence="5">Secreted</location>
    </subcellularLocation>
    <subcellularLocation>
        <location evidence="5">Bacterial flagellum</location>
    </subcellularLocation>
</comment>
<protein>
    <recommendedName>
        <fullName evidence="5">Flagellar hook-associated protein 2</fullName>
        <shortName evidence="5">HAP2</shortName>
    </recommendedName>
    <alternativeName>
        <fullName evidence="5">Flagellar cap protein</fullName>
    </alternativeName>
</protein>
<evidence type="ECO:0000256" key="2">
    <source>
        <dbReference type="ARBA" id="ARBA00011255"/>
    </source>
</evidence>
<dbReference type="GO" id="GO:0071973">
    <property type="term" value="P:bacterial-type flagellum-dependent cell motility"/>
    <property type="evidence" value="ECO:0007669"/>
    <property type="project" value="TreeGrafter"/>
</dbReference>
<sequence>MDPISMNSYNVSNLLRISGLATGLDTDSMVQQLMKAASIPLDKLEQQKQWYQWQQEDLRDINAQLMSLRNDIVFKLKLQGTFMAKTVTSSNPSVATATAGVNAINGTYTISVTQLAQAATTASTDKIGAATKNSDGTYTYNTLNNTGNDIYLYLKGLDGTNKQIVIKNGATINDVVAAINAQTNATGVIATYDPGLDRLFLVSNFTGANSKIDFSGTNVDGANFLANKLKINIAQLSSSAALGLGGNSGIVNNTGSDISLQLNGKTIIVAKGATVQNFVDAINAAGANVTASYDSTSDKVILTASAGYSIDFTGTGTDGMNLLNNTLKLTISSISAQGQDAKFTFNGVQMTSSTNNVTVAGINITLTGTSNSTTTLTVLTDVDKIYNTIKSFVDSYNDIITKINAKLTEKRYYDYPPLTSEQKQAMKDSDITLWEQKARSGDLANDETLMRIYYSMRNVVSSTVSGVGSLSSIGITTGQWYEGGKLYIDETKLRDAIATNPQLVMNIFTGTSTSQGIAQQLYDTLNSGIDAITQKAGSTTQLYDTSFIGNRIREIDDRIAQMQDYLNNLEQRYYTQFTQLEMYVSQMNSQSAWLSQQIGVMTK</sequence>
<dbReference type="GO" id="GO:0005576">
    <property type="term" value="C:extracellular region"/>
    <property type="evidence" value="ECO:0007669"/>
    <property type="project" value="UniProtKB-SubCell"/>
</dbReference>
<feature type="domain" description="Flagellar hook-associated protein 2 C-terminal" evidence="7">
    <location>
        <begin position="338"/>
        <end position="589"/>
    </location>
</feature>
<gene>
    <name evidence="8" type="ORF">SAMN04244560_01116</name>
</gene>
<keyword evidence="8" id="KW-0969">Cilium</keyword>
<dbReference type="InterPro" id="IPR010810">
    <property type="entry name" value="Flagellin_hook_IN_motif"/>
</dbReference>
<evidence type="ECO:0000313" key="9">
    <source>
        <dbReference type="Proteomes" id="UP000183404"/>
    </source>
</evidence>
<dbReference type="RefSeq" id="WP_074592482.1">
    <property type="nucleotide sequence ID" value="NZ_FNBS01000021.1"/>
</dbReference>
<dbReference type="EMBL" id="FNBS01000021">
    <property type="protein sequence ID" value="SDF72045.1"/>
    <property type="molecule type" value="Genomic_DNA"/>
</dbReference>
<keyword evidence="4 5" id="KW-0975">Bacterial flagellum</keyword>
<evidence type="ECO:0000256" key="5">
    <source>
        <dbReference type="RuleBase" id="RU362066"/>
    </source>
</evidence>
<evidence type="ECO:0000259" key="6">
    <source>
        <dbReference type="Pfam" id="PF02465"/>
    </source>
</evidence>
<keyword evidence="3" id="KW-0175">Coiled coil</keyword>
<evidence type="ECO:0000256" key="4">
    <source>
        <dbReference type="ARBA" id="ARBA00023143"/>
    </source>
</evidence>
<keyword evidence="5" id="KW-0964">Secreted</keyword>
<feature type="domain" description="Flagellar hook-associated protein 2 N-terminal" evidence="6">
    <location>
        <begin position="22"/>
        <end position="119"/>
    </location>
</feature>
<dbReference type="Pfam" id="PF07195">
    <property type="entry name" value="FliD_C"/>
    <property type="match status" value="1"/>
</dbReference>
<comment type="function">
    <text evidence="5">Required for morphogenesis and for the elongation of the flagellar filament by facilitating polymerization of the flagellin monomers at the tip of growing filament. Forms a capping structure, which prevents flagellin subunits (transported through the central channel of the flagellum) from leaking out without polymerization at the distal end.</text>
</comment>
<dbReference type="Pfam" id="PF07196">
    <property type="entry name" value="Flagellin_IN"/>
    <property type="match status" value="1"/>
</dbReference>
<dbReference type="InterPro" id="IPR010809">
    <property type="entry name" value="FliD_C"/>
</dbReference>
<evidence type="ECO:0000259" key="7">
    <source>
        <dbReference type="Pfam" id="PF07195"/>
    </source>
</evidence>
<evidence type="ECO:0000256" key="1">
    <source>
        <dbReference type="ARBA" id="ARBA00009764"/>
    </source>
</evidence>
<dbReference type="GO" id="GO:0007155">
    <property type="term" value="P:cell adhesion"/>
    <property type="evidence" value="ECO:0007669"/>
    <property type="project" value="InterPro"/>
</dbReference>
<dbReference type="AlphaFoldDB" id="A0A1G7ND70"/>
<proteinExistence type="inferred from homology"/>
<name>A0A1G7ND70_THETY</name>
<dbReference type="GO" id="GO:0009424">
    <property type="term" value="C:bacterial-type flagellum hook"/>
    <property type="evidence" value="ECO:0007669"/>
    <property type="project" value="UniProtKB-UniRule"/>
</dbReference>
<evidence type="ECO:0000256" key="3">
    <source>
        <dbReference type="ARBA" id="ARBA00023054"/>
    </source>
</evidence>
<reference evidence="8 9" key="1">
    <citation type="submission" date="2016-10" db="EMBL/GenBank/DDBJ databases">
        <authorList>
            <person name="de Groot N.N."/>
        </authorList>
    </citation>
    <scope>NUCLEOTIDE SEQUENCE [LARGE SCALE GENOMIC DNA]</scope>
    <source>
        <strain evidence="8 9">DSM 569</strain>
    </source>
</reference>
<dbReference type="Proteomes" id="UP000183404">
    <property type="component" value="Unassembled WGS sequence"/>
</dbReference>